<evidence type="ECO:0000313" key="1">
    <source>
        <dbReference type="EMBL" id="KAK5642029.1"/>
    </source>
</evidence>
<protein>
    <submittedName>
        <fullName evidence="1">Uncharacterized protein</fullName>
    </submittedName>
</protein>
<name>A0AAN7VDP7_9COLE</name>
<sequence>MCDFHWAALAEFHFNKKNFLENIYCVCSRVFIWNCKYDLNELQDKPHHLLNHECINENDHDYENLVTKVNEQSDLAWHDYWAINGERLIWESWIAKYSSYISPEFTRTLCDPSSVSKQSSLDKPESTCSLKLSFDSASPHQDSSDYSATLECSVSNEPKTEIIEKNRMLVRNLSGSDSYDKLNREGEGWNPLSPISNDCETEIERLITSRCDSHTGSSSRTVDSMTNVTHMTVSSIDLSESSKSSESFSSLSSVQSSLTSTSSEEIDDTTTHEHEWNELWAHHYEEEYFEHYKKFTQSTAGLVHNHNLVNKPPKSQDTNAFNDETNLLSSILDLMRMDETNASVTSNEDEISSRQMNLMGLPASFGSTKFKKPAQIRPNFQKNEQSSRDQIRAAFNLIGMHLYESNNEALIGSFDYKMKHIQRQNDTLKMNKHVRFDDEGLIIPEDEVTIFMF</sequence>
<organism evidence="1 2">
    <name type="scientific">Pyrocoelia pectoralis</name>
    <dbReference type="NCBI Taxonomy" id="417401"/>
    <lineage>
        <taxon>Eukaryota</taxon>
        <taxon>Metazoa</taxon>
        <taxon>Ecdysozoa</taxon>
        <taxon>Arthropoda</taxon>
        <taxon>Hexapoda</taxon>
        <taxon>Insecta</taxon>
        <taxon>Pterygota</taxon>
        <taxon>Neoptera</taxon>
        <taxon>Endopterygota</taxon>
        <taxon>Coleoptera</taxon>
        <taxon>Polyphaga</taxon>
        <taxon>Elateriformia</taxon>
        <taxon>Elateroidea</taxon>
        <taxon>Lampyridae</taxon>
        <taxon>Lampyrinae</taxon>
        <taxon>Pyrocoelia</taxon>
    </lineage>
</organism>
<accession>A0AAN7VDP7</accession>
<dbReference type="AlphaFoldDB" id="A0AAN7VDP7"/>
<gene>
    <name evidence="1" type="ORF">RI129_008196</name>
</gene>
<reference evidence="1 2" key="1">
    <citation type="journal article" date="2024" name="Insects">
        <title>An Improved Chromosome-Level Genome Assembly of the Firefly Pyrocoelia pectoralis.</title>
        <authorList>
            <person name="Fu X."/>
            <person name="Meyer-Rochow V.B."/>
            <person name="Ballantyne L."/>
            <person name="Zhu X."/>
        </authorList>
    </citation>
    <scope>NUCLEOTIDE SEQUENCE [LARGE SCALE GENOMIC DNA]</scope>
    <source>
        <strain evidence="1">XCY_ONT2</strain>
    </source>
</reference>
<dbReference type="EMBL" id="JAVRBK010000006">
    <property type="protein sequence ID" value="KAK5642029.1"/>
    <property type="molecule type" value="Genomic_DNA"/>
</dbReference>
<keyword evidence="2" id="KW-1185">Reference proteome</keyword>
<proteinExistence type="predicted"/>
<dbReference type="Proteomes" id="UP001329430">
    <property type="component" value="Chromosome 6"/>
</dbReference>
<evidence type="ECO:0000313" key="2">
    <source>
        <dbReference type="Proteomes" id="UP001329430"/>
    </source>
</evidence>
<comment type="caution">
    <text evidence="1">The sequence shown here is derived from an EMBL/GenBank/DDBJ whole genome shotgun (WGS) entry which is preliminary data.</text>
</comment>